<sequence>MQKILLASTALLAFSISFSTQSAMSYSLSCTLKASNDRFVYFPEQLIYQSDQFAVFHNFKGRVVTQVDLKTDQMIRTTYIGEPFDPEYQILFGSCANANTTLSLWLTEQQLDNPTL</sequence>
<feature type="signal peptide" evidence="1">
    <location>
        <begin position="1"/>
        <end position="22"/>
    </location>
</feature>
<protein>
    <submittedName>
        <fullName evidence="2">Uncharacterized protein</fullName>
    </submittedName>
</protein>
<keyword evidence="1" id="KW-0732">Signal</keyword>
<dbReference type="RefSeq" id="WP_164646941.1">
    <property type="nucleotide sequence ID" value="NZ_CP047475.1"/>
</dbReference>
<evidence type="ECO:0000256" key="1">
    <source>
        <dbReference type="SAM" id="SignalP"/>
    </source>
</evidence>
<dbReference type="AlphaFoldDB" id="A0A7Z2T3F2"/>
<name>A0A7Z2T3F2_9VIBR</name>
<dbReference type="Proteomes" id="UP000464262">
    <property type="component" value="Chromosome 1"/>
</dbReference>
<keyword evidence="3" id="KW-1185">Reference proteome</keyword>
<accession>A0A7Z2T3F2</accession>
<dbReference type="EMBL" id="CP047475">
    <property type="protein sequence ID" value="QIA63644.1"/>
    <property type="molecule type" value="Genomic_DNA"/>
</dbReference>
<proteinExistence type="predicted"/>
<evidence type="ECO:0000313" key="2">
    <source>
        <dbReference type="EMBL" id="QIA63644.1"/>
    </source>
</evidence>
<gene>
    <name evidence="2" type="ORF">GT360_09005</name>
</gene>
<evidence type="ECO:0000313" key="3">
    <source>
        <dbReference type="Proteomes" id="UP000464262"/>
    </source>
</evidence>
<organism evidence="2 3">
    <name type="scientific">Vibrio astriarenae</name>
    <dbReference type="NCBI Taxonomy" id="1481923"/>
    <lineage>
        <taxon>Bacteria</taxon>
        <taxon>Pseudomonadati</taxon>
        <taxon>Pseudomonadota</taxon>
        <taxon>Gammaproteobacteria</taxon>
        <taxon>Vibrionales</taxon>
        <taxon>Vibrionaceae</taxon>
        <taxon>Vibrio</taxon>
    </lineage>
</organism>
<dbReference type="KEGG" id="vas:GT360_09005"/>
<feature type="chain" id="PRO_5030964471" evidence="1">
    <location>
        <begin position="23"/>
        <end position="116"/>
    </location>
</feature>
<reference evidence="2 3" key="1">
    <citation type="submission" date="2020-01" db="EMBL/GenBank/DDBJ databases">
        <title>Whole genome and functional gene identification of agarase of Vibrio HN897.</title>
        <authorList>
            <person name="Liu Y."/>
            <person name="Zhao Z."/>
        </authorList>
    </citation>
    <scope>NUCLEOTIDE SEQUENCE [LARGE SCALE GENOMIC DNA]</scope>
    <source>
        <strain evidence="2 3">HN897</strain>
    </source>
</reference>